<gene>
    <name evidence="2" type="ORF">PGQ11_007395</name>
</gene>
<name>A0ABR2IVF2_9PEZI</name>
<keyword evidence="3" id="KW-1185">Reference proteome</keyword>
<evidence type="ECO:0000256" key="1">
    <source>
        <dbReference type="SAM" id="MobiDB-lite"/>
    </source>
</evidence>
<protein>
    <submittedName>
        <fullName evidence="2">Uncharacterized protein</fullName>
    </submittedName>
</protein>
<feature type="compositionally biased region" description="Basic and acidic residues" evidence="1">
    <location>
        <begin position="126"/>
        <end position="164"/>
    </location>
</feature>
<reference evidence="2 3" key="1">
    <citation type="journal article" date="2024" name="IMA Fungus">
        <title>Apiospora arundinis, a panoply of carbohydrate-active enzymes and secondary metabolites.</title>
        <authorList>
            <person name="Sorensen T."/>
            <person name="Petersen C."/>
            <person name="Muurmann A.T."/>
            <person name="Christiansen J.V."/>
            <person name="Brundto M.L."/>
            <person name="Overgaard C.K."/>
            <person name="Boysen A.T."/>
            <person name="Wollenberg R.D."/>
            <person name="Larsen T.O."/>
            <person name="Sorensen J.L."/>
            <person name="Nielsen K.L."/>
            <person name="Sondergaard T.E."/>
        </authorList>
    </citation>
    <scope>NUCLEOTIDE SEQUENCE [LARGE SCALE GENOMIC DNA]</scope>
    <source>
        <strain evidence="2 3">AAU 773</strain>
    </source>
</reference>
<evidence type="ECO:0000313" key="3">
    <source>
        <dbReference type="Proteomes" id="UP001390339"/>
    </source>
</evidence>
<feature type="region of interest" description="Disordered" evidence="1">
    <location>
        <begin position="126"/>
        <end position="250"/>
    </location>
</feature>
<dbReference type="EMBL" id="JAPCWZ010000004">
    <property type="protein sequence ID" value="KAK8868817.1"/>
    <property type="molecule type" value="Genomic_DNA"/>
</dbReference>
<sequence length="250" mass="28669">MAYPNFTHFAPPPPHHWYGYASPSPRQHPNWPTRSPGWMPVTWTLRSRVSYEILRVHNFGEDLSRCLAGTFSSGRSPRGFNKDEWNRAFATLAAEYPKHWDENTPEDAEMLEGLWLSFQQNRLDDEFKRDNREQKERERQQREERERQEEEEREQKEREERERQGANAEENGGQSGAPPSSASLPPSPSCQGGGSEDPPSQNGEPDGSQQEKGGHVQQKIKVPHGKVRDLGSRLHHRRPGRAASSKASKR</sequence>
<evidence type="ECO:0000313" key="2">
    <source>
        <dbReference type="EMBL" id="KAK8868817.1"/>
    </source>
</evidence>
<proteinExistence type="predicted"/>
<feature type="compositionally biased region" description="Polar residues" evidence="1">
    <location>
        <begin position="198"/>
        <end position="211"/>
    </location>
</feature>
<comment type="caution">
    <text evidence="2">The sequence shown here is derived from an EMBL/GenBank/DDBJ whole genome shotgun (WGS) entry which is preliminary data.</text>
</comment>
<accession>A0ABR2IVF2</accession>
<organism evidence="2 3">
    <name type="scientific">Apiospora arundinis</name>
    <dbReference type="NCBI Taxonomy" id="335852"/>
    <lineage>
        <taxon>Eukaryota</taxon>
        <taxon>Fungi</taxon>
        <taxon>Dikarya</taxon>
        <taxon>Ascomycota</taxon>
        <taxon>Pezizomycotina</taxon>
        <taxon>Sordariomycetes</taxon>
        <taxon>Xylariomycetidae</taxon>
        <taxon>Amphisphaeriales</taxon>
        <taxon>Apiosporaceae</taxon>
        <taxon>Apiospora</taxon>
    </lineage>
</organism>
<dbReference type="Proteomes" id="UP001390339">
    <property type="component" value="Unassembled WGS sequence"/>
</dbReference>